<dbReference type="OrthoDB" id="196547at2759"/>
<keyword evidence="1" id="KW-0734">Signal transduction inhibitor</keyword>
<dbReference type="PROSITE" id="PS50186">
    <property type="entry name" value="DEP"/>
    <property type="match status" value="1"/>
</dbReference>
<dbReference type="AlphaFoldDB" id="A0A9P9J664"/>
<evidence type="ECO:0000256" key="1">
    <source>
        <dbReference type="ARBA" id="ARBA00022700"/>
    </source>
</evidence>
<gene>
    <name evidence="4" type="ORF">EDB81DRAFT_648664</name>
</gene>
<proteinExistence type="predicted"/>
<protein>
    <submittedName>
        <fullName evidence="4">Regulator of G protein signaling domain-containing protein</fullName>
    </submittedName>
</protein>
<dbReference type="Pfam" id="PF25889">
    <property type="entry name" value="WHD_Fungal_DR"/>
    <property type="match status" value="1"/>
</dbReference>
<evidence type="ECO:0000313" key="5">
    <source>
        <dbReference type="Proteomes" id="UP000738349"/>
    </source>
</evidence>
<feature type="domain" description="RGS" evidence="2">
    <location>
        <begin position="333"/>
        <end position="477"/>
    </location>
</feature>
<organism evidence="4 5">
    <name type="scientific">Dactylonectria macrodidyma</name>
    <dbReference type="NCBI Taxonomy" id="307937"/>
    <lineage>
        <taxon>Eukaryota</taxon>
        <taxon>Fungi</taxon>
        <taxon>Dikarya</taxon>
        <taxon>Ascomycota</taxon>
        <taxon>Pezizomycotina</taxon>
        <taxon>Sordariomycetes</taxon>
        <taxon>Hypocreomycetidae</taxon>
        <taxon>Hypocreales</taxon>
        <taxon>Nectriaceae</taxon>
        <taxon>Dactylonectria</taxon>
    </lineage>
</organism>
<evidence type="ECO:0000259" key="2">
    <source>
        <dbReference type="PROSITE" id="PS50132"/>
    </source>
</evidence>
<dbReference type="InterPro" id="IPR058855">
    <property type="entry name" value="RGS1/SST2-like_Fungal-DR"/>
</dbReference>
<dbReference type="EMBL" id="JAGMUV010000006">
    <property type="protein sequence ID" value="KAH7152622.1"/>
    <property type="molecule type" value="Genomic_DNA"/>
</dbReference>
<dbReference type="Pfam" id="PF00615">
    <property type="entry name" value="RGS"/>
    <property type="match status" value="1"/>
</dbReference>
<sequence length="487" mass="55003">MNQTSTGLLRMTDDERPFSKDLKDLFATLIVSLMPFSAHRVRFTKVEYTFLSENAIQNLGSLKFSQSNRMPDPKDPSRIVTTTATTTFSMSKEMAWSLCQLFLDARFFESADGKQDPEFTMRGTVWQLTPKGISVLDGFCSRNGVQLKQLSELVGLFTTQLITLERDAQTDKLFLDQSTVEVIFSRFVGSRRRGVGSRLSDSTTSWYDSQAAIGVKTLAERRVNGRLYQDTFTGKAAVDWLMDYCTIVDIREAVEILSLFIQHNLMDPSLPDRAYASQNPDCKLFQPTKNALYTLSQRGKDLVNPTSLSRTASISMRESPFQRSTLKDSNAHRLDKILSDPTLCLLFREHLRETHCEENLSFQQEVKEFIRNCKAAMQKLKDSPEDTPAMDRAKELLASSYGIYNAFLAPGSPREINIDHQLRKNLASRMSKAVAQDIAIGETLQEVTSLFEDAQVAIFKLMTSDSVPKFLHSPKYTFQVGHAGLHV</sequence>
<dbReference type="InterPro" id="IPR036388">
    <property type="entry name" value="WH-like_DNA-bd_sf"/>
</dbReference>
<dbReference type="SUPFAM" id="SSF46785">
    <property type="entry name" value="Winged helix' DNA-binding domain"/>
    <property type="match status" value="2"/>
</dbReference>
<dbReference type="SMART" id="SM00049">
    <property type="entry name" value="DEP"/>
    <property type="match status" value="2"/>
</dbReference>
<dbReference type="CDD" id="cd04450">
    <property type="entry name" value="DEP_RGS7-like"/>
    <property type="match status" value="1"/>
</dbReference>
<dbReference type="CDD" id="cd08708">
    <property type="entry name" value="RGS_FLBA"/>
    <property type="match status" value="1"/>
</dbReference>
<accession>A0A9P9J664</accession>
<dbReference type="InterPro" id="IPR000591">
    <property type="entry name" value="DEP_dom"/>
</dbReference>
<keyword evidence="5" id="KW-1185">Reference proteome</keyword>
<dbReference type="PANTHER" id="PTHR10845">
    <property type="entry name" value="REGULATOR OF G PROTEIN SIGNALING"/>
    <property type="match status" value="1"/>
</dbReference>
<dbReference type="GO" id="GO:0035556">
    <property type="term" value="P:intracellular signal transduction"/>
    <property type="evidence" value="ECO:0007669"/>
    <property type="project" value="InterPro"/>
</dbReference>
<dbReference type="SUPFAM" id="SSF48097">
    <property type="entry name" value="Regulator of G-protein signaling, RGS"/>
    <property type="match status" value="1"/>
</dbReference>
<reference evidence="4" key="1">
    <citation type="journal article" date="2021" name="Nat. Commun.">
        <title>Genetic determinants of endophytism in the Arabidopsis root mycobiome.</title>
        <authorList>
            <person name="Mesny F."/>
            <person name="Miyauchi S."/>
            <person name="Thiergart T."/>
            <person name="Pickel B."/>
            <person name="Atanasova L."/>
            <person name="Karlsson M."/>
            <person name="Huettel B."/>
            <person name="Barry K.W."/>
            <person name="Haridas S."/>
            <person name="Chen C."/>
            <person name="Bauer D."/>
            <person name="Andreopoulos W."/>
            <person name="Pangilinan J."/>
            <person name="LaButti K."/>
            <person name="Riley R."/>
            <person name="Lipzen A."/>
            <person name="Clum A."/>
            <person name="Drula E."/>
            <person name="Henrissat B."/>
            <person name="Kohler A."/>
            <person name="Grigoriev I.V."/>
            <person name="Martin F.M."/>
            <person name="Hacquard S."/>
        </authorList>
    </citation>
    <scope>NUCLEOTIDE SEQUENCE</scope>
    <source>
        <strain evidence="4">MPI-CAGE-AT-0147</strain>
    </source>
</reference>
<dbReference type="SMART" id="SM00315">
    <property type="entry name" value="RGS"/>
    <property type="match status" value="1"/>
</dbReference>
<name>A0A9P9J664_9HYPO</name>
<dbReference type="Gene3D" id="1.10.167.10">
    <property type="entry name" value="Regulator of G-protein Signalling 4, domain 2"/>
    <property type="match status" value="1"/>
</dbReference>
<evidence type="ECO:0000259" key="3">
    <source>
        <dbReference type="PROSITE" id="PS50186"/>
    </source>
</evidence>
<evidence type="ECO:0000313" key="4">
    <source>
        <dbReference type="EMBL" id="KAH7152622.1"/>
    </source>
</evidence>
<dbReference type="InterPro" id="IPR036390">
    <property type="entry name" value="WH_DNA-bd_sf"/>
</dbReference>
<dbReference type="InterPro" id="IPR036305">
    <property type="entry name" value="RGS_sf"/>
</dbReference>
<dbReference type="Proteomes" id="UP000738349">
    <property type="component" value="Unassembled WGS sequence"/>
</dbReference>
<dbReference type="Pfam" id="PF00610">
    <property type="entry name" value="DEP"/>
    <property type="match status" value="1"/>
</dbReference>
<dbReference type="PRINTS" id="PR01301">
    <property type="entry name" value="RGSPROTEIN"/>
</dbReference>
<dbReference type="GO" id="GO:0009968">
    <property type="term" value="P:negative regulation of signal transduction"/>
    <property type="evidence" value="ECO:0007669"/>
    <property type="project" value="UniProtKB-KW"/>
</dbReference>
<comment type="caution">
    <text evidence="4">The sequence shown here is derived from an EMBL/GenBank/DDBJ whole genome shotgun (WGS) entry which is preliminary data.</text>
</comment>
<dbReference type="InterPro" id="IPR016137">
    <property type="entry name" value="RGS"/>
</dbReference>
<dbReference type="InterPro" id="IPR044926">
    <property type="entry name" value="RGS_subdomain_2"/>
</dbReference>
<feature type="domain" description="DEP" evidence="3">
    <location>
        <begin position="209"/>
        <end position="297"/>
    </location>
</feature>
<dbReference type="Gene3D" id="1.10.10.10">
    <property type="entry name" value="Winged helix-like DNA-binding domain superfamily/Winged helix DNA-binding domain"/>
    <property type="match status" value="2"/>
</dbReference>
<dbReference type="PANTHER" id="PTHR10845:SF192">
    <property type="entry name" value="DOUBLE HIT, ISOFORM B"/>
    <property type="match status" value="1"/>
</dbReference>
<dbReference type="PROSITE" id="PS50132">
    <property type="entry name" value="RGS"/>
    <property type="match status" value="1"/>
</dbReference>